<sequence length="69" mass="7244">MEGDGVLSEGQEHEWEICGEINGLYRPPDPGTIGGVSLLHLSTPPDCSSLGLRPRPPAPGDTGRSLHPS</sequence>
<reference evidence="2" key="1">
    <citation type="journal article" date="2023" name="Science">
        <title>Genome structures resolve the early diversification of teleost fishes.</title>
        <authorList>
            <person name="Parey E."/>
            <person name="Louis A."/>
            <person name="Montfort J."/>
            <person name="Bouchez O."/>
            <person name="Roques C."/>
            <person name="Iampietro C."/>
            <person name="Lluch J."/>
            <person name="Castinel A."/>
            <person name="Donnadieu C."/>
            <person name="Desvignes T."/>
            <person name="Floi Bucao C."/>
            <person name="Jouanno E."/>
            <person name="Wen M."/>
            <person name="Mejri S."/>
            <person name="Dirks R."/>
            <person name="Jansen H."/>
            <person name="Henkel C."/>
            <person name="Chen W.J."/>
            <person name="Zahm M."/>
            <person name="Cabau C."/>
            <person name="Klopp C."/>
            <person name="Thompson A.W."/>
            <person name="Robinson-Rechavi M."/>
            <person name="Braasch I."/>
            <person name="Lecointre G."/>
            <person name="Bobe J."/>
            <person name="Postlethwait J.H."/>
            <person name="Berthelot C."/>
            <person name="Roest Crollius H."/>
            <person name="Guiguen Y."/>
        </authorList>
    </citation>
    <scope>NUCLEOTIDE SEQUENCE</scope>
    <source>
        <strain evidence="2">WJC10195</strain>
    </source>
</reference>
<feature type="region of interest" description="Disordered" evidence="1">
    <location>
        <begin position="43"/>
        <end position="69"/>
    </location>
</feature>
<organism evidence="2 3">
    <name type="scientific">Synaphobranchus kaupii</name>
    <name type="common">Kaup's arrowtooth eel</name>
    <dbReference type="NCBI Taxonomy" id="118154"/>
    <lineage>
        <taxon>Eukaryota</taxon>
        <taxon>Metazoa</taxon>
        <taxon>Chordata</taxon>
        <taxon>Craniata</taxon>
        <taxon>Vertebrata</taxon>
        <taxon>Euteleostomi</taxon>
        <taxon>Actinopterygii</taxon>
        <taxon>Neopterygii</taxon>
        <taxon>Teleostei</taxon>
        <taxon>Anguilliformes</taxon>
        <taxon>Synaphobranchidae</taxon>
        <taxon>Synaphobranchus</taxon>
    </lineage>
</organism>
<evidence type="ECO:0000256" key="1">
    <source>
        <dbReference type="SAM" id="MobiDB-lite"/>
    </source>
</evidence>
<name>A0A9Q1F4D9_SYNKA</name>
<accession>A0A9Q1F4D9</accession>
<evidence type="ECO:0000313" key="3">
    <source>
        <dbReference type="Proteomes" id="UP001152622"/>
    </source>
</evidence>
<evidence type="ECO:0000313" key="2">
    <source>
        <dbReference type="EMBL" id="KAJ8350789.1"/>
    </source>
</evidence>
<keyword evidence="3" id="KW-1185">Reference proteome</keyword>
<dbReference type="Proteomes" id="UP001152622">
    <property type="component" value="Chromosome 9"/>
</dbReference>
<dbReference type="EMBL" id="JAINUF010000009">
    <property type="protein sequence ID" value="KAJ8350789.1"/>
    <property type="molecule type" value="Genomic_DNA"/>
</dbReference>
<dbReference type="AlphaFoldDB" id="A0A9Q1F4D9"/>
<comment type="caution">
    <text evidence="2">The sequence shown here is derived from an EMBL/GenBank/DDBJ whole genome shotgun (WGS) entry which is preliminary data.</text>
</comment>
<protein>
    <submittedName>
        <fullName evidence="2">Uncharacterized protein</fullName>
    </submittedName>
</protein>
<gene>
    <name evidence="2" type="ORF">SKAU_G00259190</name>
</gene>
<proteinExistence type="predicted"/>